<reference evidence="3 4" key="1">
    <citation type="submission" date="2018-12" db="EMBL/GenBank/DDBJ databases">
        <title>Draft genome sequences of Mycolicibacterium peregrinum isolated from a pig with lymphadenitis and from soil on the same Japanese pig farm.</title>
        <authorList>
            <person name="Komatsu T."/>
            <person name="Ohya K."/>
            <person name="Sawai K."/>
            <person name="Odoi J.O."/>
            <person name="Otsu K."/>
            <person name="Ota A."/>
            <person name="Ito T."/>
            <person name="Kawai M."/>
            <person name="Maruyama F."/>
        </authorList>
    </citation>
    <scope>NUCLEOTIDE SEQUENCE [LARGE SCALE GENOMIC DNA]</scope>
    <source>
        <strain evidence="3 4">138</strain>
    </source>
</reference>
<sequence>MGATRPTRRPTMTTPRTAHSAMPSQPDSPHRVKIVIFIDDAKFDVTEPELTGRQLKAVVGIAEANHLFLDVPGRGEDVQVFDDVPFKLKSGMKFYDVPVGNLGSR</sequence>
<dbReference type="Pfam" id="PF14452">
    <property type="entry name" value="Multi_ubiq"/>
    <property type="match status" value="1"/>
</dbReference>
<feature type="domain" description="Multi-ubiquitin" evidence="2">
    <location>
        <begin position="36"/>
        <end position="94"/>
    </location>
</feature>
<feature type="region of interest" description="Disordered" evidence="1">
    <location>
        <begin position="1"/>
        <end position="28"/>
    </location>
</feature>
<dbReference type="Proteomes" id="UP000297792">
    <property type="component" value="Unassembled WGS sequence"/>
</dbReference>
<evidence type="ECO:0000313" key="4">
    <source>
        <dbReference type="Proteomes" id="UP000297792"/>
    </source>
</evidence>
<organism evidence="3 4">
    <name type="scientific">Mycolicibacterium peregrinum</name>
    <name type="common">Mycobacterium peregrinum</name>
    <dbReference type="NCBI Taxonomy" id="43304"/>
    <lineage>
        <taxon>Bacteria</taxon>
        <taxon>Bacillati</taxon>
        <taxon>Actinomycetota</taxon>
        <taxon>Actinomycetes</taxon>
        <taxon>Mycobacteriales</taxon>
        <taxon>Mycobacteriaceae</taxon>
        <taxon>Mycolicibacterium</taxon>
    </lineage>
</organism>
<dbReference type="EMBL" id="RWKA01000001">
    <property type="protein sequence ID" value="TGB47797.1"/>
    <property type="molecule type" value="Genomic_DNA"/>
</dbReference>
<evidence type="ECO:0000259" key="2">
    <source>
        <dbReference type="Pfam" id="PF14452"/>
    </source>
</evidence>
<comment type="caution">
    <text evidence="3">The sequence shown here is derived from an EMBL/GenBank/DDBJ whole genome shotgun (WGS) entry which is preliminary data.</text>
</comment>
<dbReference type="InterPro" id="IPR027802">
    <property type="entry name" value="Multi-ubiquitin_dom"/>
</dbReference>
<dbReference type="AlphaFoldDB" id="A0A4Z0HVY0"/>
<keyword evidence="4" id="KW-1185">Reference proteome</keyword>
<accession>A0A4Z0HVY0</accession>
<name>A0A4Z0HVY0_MYCPR</name>
<protein>
    <recommendedName>
        <fullName evidence="2">Multi-ubiquitin domain-containing protein</fullName>
    </recommendedName>
</protein>
<evidence type="ECO:0000256" key="1">
    <source>
        <dbReference type="SAM" id="MobiDB-lite"/>
    </source>
</evidence>
<evidence type="ECO:0000313" key="3">
    <source>
        <dbReference type="EMBL" id="TGB47797.1"/>
    </source>
</evidence>
<gene>
    <name evidence="3" type="ORF">EJD98_02520</name>
</gene>
<proteinExistence type="predicted"/>